<dbReference type="Pfam" id="PF00271">
    <property type="entry name" value="Helicase_C"/>
    <property type="match status" value="1"/>
</dbReference>
<dbReference type="Gene3D" id="3.40.50.300">
    <property type="entry name" value="P-loop containing nucleotide triphosphate hydrolases"/>
    <property type="match status" value="1"/>
</dbReference>
<dbReference type="InterPro" id="IPR001650">
    <property type="entry name" value="Helicase_C-like"/>
</dbReference>
<dbReference type="GO" id="GO:0000965">
    <property type="term" value="P:mitochondrial RNA 3'-end processing"/>
    <property type="evidence" value="ECO:0007669"/>
    <property type="project" value="TreeGrafter"/>
</dbReference>
<protein>
    <submittedName>
        <fullName evidence="6">Bifunctional Mitochondrial degradasome RNA helicase subunit</fullName>
    </submittedName>
</protein>
<dbReference type="GO" id="GO:0005524">
    <property type="term" value="F:ATP binding"/>
    <property type="evidence" value="ECO:0007669"/>
    <property type="project" value="UniProtKB-KW"/>
</dbReference>
<dbReference type="Pfam" id="PF12513">
    <property type="entry name" value="SUV3_C"/>
    <property type="match status" value="1"/>
</dbReference>
<evidence type="ECO:0000256" key="3">
    <source>
        <dbReference type="ARBA" id="ARBA00022806"/>
    </source>
</evidence>
<evidence type="ECO:0000313" key="6">
    <source>
        <dbReference type="EMBL" id="KAK2197731.1"/>
    </source>
</evidence>
<dbReference type="GO" id="GO:0004386">
    <property type="term" value="F:helicase activity"/>
    <property type="evidence" value="ECO:0007669"/>
    <property type="project" value="UniProtKB-KW"/>
</dbReference>
<evidence type="ECO:0000256" key="2">
    <source>
        <dbReference type="ARBA" id="ARBA00022801"/>
    </source>
</evidence>
<name>A0AAD9PMU3_9APIC</name>
<dbReference type="GO" id="GO:0016787">
    <property type="term" value="F:hydrolase activity"/>
    <property type="evidence" value="ECO:0007669"/>
    <property type="project" value="UniProtKB-KW"/>
</dbReference>
<keyword evidence="4" id="KW-0067">ATP-binding</keyword>
<comment type="caution">
    <text evidence="6">The sequence shown here is derived from an EMBL/GenBank/DDBJ whole genome shotgun (WGS) entry which is preliminary data.</text>
</comment>
<keyword evidence="2" id="KW-0378">Hydrolase</keyword>
<dbReference type="PANTHER" id="PTHR12131">
    <property type="entry name" value="ATP-DEPENDENT RNA AND DNA HELICASE"/>
    <property type="match status" value="1"/>
</dbReference>
<dbReference type="PANTHER" id="PTHR12131:SF1">
    <property type="entry name" value="ATP-DEPENDENT RNA HELICASE SUPV3L1, MITOCHONDRIAL-RELATED"/>
    <property type="match status" value="1"/>
</dbReference>
<dbReference type="InterPro" id="IPR027417">
    <property type="entry name" value="P-loop_NTPase"/>
</dbReference>
<dbReference type="GO" id="GO:0045025">
    <property type="term" value="C:mitochondrial degradosome"/>
    <property type="evidence" value="ECO:0007669"/>
    <property type="project" value="TreeGrafter"/>
</dbReference>
<gene>
    <name evidence="6" type="ORF">BdWA1_000734</name>
</gene>
<dbReference type="EMBL" id="JALLKP010000001">
    <property type="protein sequence ID" value="KAK2197731.1"/>
    <property type="molecule type" value="Genomic_DNA"/>
</dbReference>
<dbReference type="AlphaFoldDB" id="A0AAD9PMU3"/>
<feature type="domain" description="Helicase C-terminal" evidence="5">
    <location>
        <begin position="1"/>
        <end position="105"/>
    </location>
</feature>
<reference evidence="6" key="1">
    <citation type="journal article" date="2023" name="Nat. Microbiol.">
        <title>Babesia duncani multi-omics identifies virulence factors and drug targets.</title>
        <authorList>
            <person name="Singh P."/>
            <person name="Lonardi S."/>
            <person name="Liang Q."/>
            <person name="Vydyam P."/>
            <person name="Khabirova E."/>
            <person name="Fang T."/>
            <person name="Gihaz S."/>
            <person name="Thekkiniath J."/>
            <person name="Munshi M."/>
            <person name="Abel S."/>
            <person name="Ciampossin L."/>
            <person name="Batugedara G."/>
            <person name="Gupta M."/>
            <person name="Lu X.M."/>
            <person name="Lenz T."/>
            <person name="Chakravarty S."/>
            <person name="Cornillot E."/>
            <person name="Hu Y."/>
            <person name="Ma W."/>
            <person name="Gonzalez L.M."/>
            <person name="Sanchez S."/>
            <person name="Estrada K."/>
            <person name="Sanchez-Flores A."/>
            <person name="Montero E."/>
            <person name="Harb O.S."/>
            <person name="Le Roch K.G."/>
            <person name="Mamoun C.B."/>
        </authorList>
    </citation>
    <scope>NUCLEOTIDE SEQUENCE</scope>
    <source>
        <strain evidence="6">WA1</strain>
    </source>
</reference>
<evidence type="ECO:0000313" key="7">
    <source>
        <dbReference type="Proteomes" id="UP001214638"/>
    </source>
</evidence>
<evidence type="ECO:0000256" key="1">
    <source>
        <dbReference type="ARBA" id="ARBA00022741"/>
    </source>
</evidence>
<dbReference type="InterPro" id="IPR022192">
    <property type="entry name" value="SUV3_C"/>
</dbReference>
<dbReference type="Gene3D" id="1.20.58.1080">
    <property type="match status" value="1"/>
</dbReference>
<dbReference type="SUPFAM" id="SSF52540">
    <property type="entry name" value="P-loop containing nucleoside triphosphate hydrolases"/>
    <property type="match status" value="1"/>
</dbReference>
<keyword evidence="3 6" id="KW-0347">Helicase</keyword>
<dbReference type="RefSeq" id="XP_067804573.1">
    <property type="nucleotide sequence ID" value="XM_067945782.1"/>
</dbReference>
<proteinExistence type="predicted"/>
<evidence type="ECO:0000256" key="4">
    <source>
        <dbReference type="ARBA" id="ARBA00022840"/>
    </source>
</evidence>
<keyword evidence="7" id="KW-1185">Reference proteome</keyword>
<accession>A0AAD9PMU3</accession>
<sequence>MPPETRRQQIENFNNRKTLILVASDVIGMGVNVRIKRIIFHSLIKFDGNKRRLLTSSEIQQIAGRAGRFSLDCGNGQVGCMRQEDILYLKQSLAEKTPPIEKAYISPSPRVIASFKSIANSGDHFSICNVDILIEVARHLGNISLPSNVLVEYLIVPLNSMNLVGLVSRSFATSHALFNCVKLKNVLQTSAFDVADGECENLSLDDIKRLELLYQILDAYVWLSVKFPNIYKDQKAAIVYKTRIACIIQEALTTLQFEPDSKGSDHESTNYIFKSQLLRHDLL</sequence>
<dbReference type="KEGG" id="bdw:94335032"/>
<dbReference type="PROSITE" id="PS51194">
    <property type="entry name" value="HELICASE_CTER"/>
    <property type="match status" value="1"/>
</dbReference>
<dbReference type="InterPro" id="IPR050699">
    <property type="entry name" value="RNA-DNA_Helicase"/>
</dbReference>
<dbReference type="GeneID" id="94335032"/>
<organism evidence="6 7">
    <name type="scientific">Babesia duncani</name>
    <dbReference type="NCBI Taxonomy" id="323732"/>
    <lineage>
        <taxon>Eukaryota</taxon>
        <taxon>Sar</taxon>
        <taxon>Alveolata</taxon>
        <taxon>Apicomplexa</taxon>
        <taxon>Aconoidasida</taxon>
        <taxon>Piroplasmida</taxon>
        <taxon>Babesiidae</taxon>
        <taxon>Babesia</taxon>
    </lineage>
</organism>
<dbReference type="Proteomes" id="UP001214638">
    <property type="component" value="Unassembled WGS sequence"/>
</dbReference>
<evidence type="ECO:0000259" key="5">
    <source>
        <dbReference type="PROSITE" id="PS51194"/>
    </source>
</evidence>
<keyword evidence="1" id="KW-0547">Nucleotide-binding</keyword>